<proteinExistence type="predicted"/>
<organism evidence="2 3">
    <name type="scientific">Botryosphaeria dothidea</name>
    <dbReference type="NCBI Taxonomy" id="55169"/>
    <lineage>
        <taxon>Eukaryota</taxon>
        <taxon>Fungi</taxon>
        <taxon>Dikarya</taxon>
        <taxon>Ascomycota</taxon>
        <taxon>Pezizomycotina</taxon>
        <taxon>Dothideomycetes</taxon>
        <taxon>Dothideomycetes incertae sedis</taxon>
        <taxon>Botryosphaeriales</taxon>
        <taxon>Botryosphaeriaceae</taxon>
        <taxon>Botryosphaeria</taxon>
    </lineage>
</organism>
<evidence type="ECO:0000259" key="1">
    <source>
        <dbReference type="Pfam" id="PF01636"/>
    </source>
</evidence>
<dbReference type="PANTHER" id="PTHR21310:SF59">
    <property type="entry name" value="AMINOGLYCOSIDE PHOSPHOTRANSFERASE DOMAIN-CONTAINING PROTEIN"/>
    <property type="match status" value="1"/>
</dbReference>
<feature type="domain" description="Aminoglycoside phosphotransferase" evidence="1">
    <location>
        <begin position="78"/>
        <end position="292"/>
    </location>
</feature>
<evidence type="ECO:0000313" key="2">
    <source>
        <dbReference type="EMBL" id="KAF4305440.1"/>
    </source>
</evidence>
<accession>A0A8H4N1G8</accession>
<dbReference type="Proteomes" id="UP000572817">
    <property type="component" value="Unassembled WGS sequence"/>
</dbReference>
<dbReference type="SUPFAM" id="SSF56112">
    <property type="entry name" value="Protein kinase-like (PK-like)"/>
    <property type="match status" value="1"/>
</dbReference>
<dbReference type="Pfam" id="PF01636">
    <property type="entry name" value="APH"/>
    <property type="match status" value="1"/>
</dbReference>
<comment type="caution">
    <text evidence="2">The sequence shown here is derived from an EMBL/GenBank/DDBJ whole genome shotgun (WGS) entry which is preliminary data.</text>
</comment>
<dbReference type="OrthoDB" id="5210591at2759"/>
<reference evidence="2" key="1">
    <citation type="submission" date="2020-04" db="EMBL/GenBank/DDBJ databases">
        <title>Genome Assembly and Annotation of Botryosphaeria dothidea sdau 11-99, a Latent Pathogen of Apple Fruit Ring Rot in China.</title>
        <authorList>
            <person name="Yu C."/>
            <person name="Diao Y."/>
            <person name="Lu Q."/>
            <person name="Zhao J."/>
            <person name="Cui S."/>
            <person name="Peng C."/>
            <person name="He B."/>
            <person name="Liu H."/>
        </authorList>
    </citation>
    <scope>NUCLEOTIDE SEQUENCE [LARGE SCALE GENOMIC DNA]</scope>
    <source>
        <strain evidence="2">Sdau11-99</strain>
    </source>
</reference>
<evidence type="ECO:0000313" key="3">
    <source>
        <dbReference type="Proteomes" id="UP000572817"/>
    </source>
</evidence>
<gene>
    <name evidence="2" type="ORF">GTA08_BOTSDO06614</name>
</gene>
<dbReference type="AlphaFoldDB" id="A0A8H4N1G8"/>
<dbReference type="GO" id="GO:0016740">
    <property type="term" value="F:transferase activity"/>
    <property type="evidence" value="ECO:0007669"/>
    <property type="project" value="UniProtKB-KW"/>
</dbReference>
<protein>
    <submittedName>
        <fullName evidence="2">Aminoglycoside phosphotransferase protein</fullName>
    </submittedName>
</protein>
<dbReference type="InterPro" id="IPR011009">
    <property type="entry name" value="Kinase-like_dom_sf"/>
</dbReference>
<dbReference type="InterPro" id="IPR051678">
    <property type="entry name" value="AGP_Transferase"/>
</dbReference>
<sequence>MHLPPLDVHSSFPLVTMSRHSYQPSSSSLTPSAVLHATLSRPQSPSPDLVSIQKLLREHFRSSRTCLQQLERLPASLHRLYLLHLTDGTRLVLKCPPAASTRLLRSEHLSLVTESHILELFASPSCRLHIPVPHLLRADTKPDSEPLGSSFLLRSHLHGIPLAQLRPHLSSSDLANIDHALGSYLRELTSITAPSFGPALAVDAGKGSNFWREAFLLLLESVLRDAEDMLITLPYDFIRSLIQAQKATLDDVRTPVLVAMDAGGPGSVLVDERRRCVSGLVGWGNSVWGDALLAGVCWGYSADQASESNRAFWGGFRGCEGSQAESVRMKIYAVFKAVKTIVTQYYRPNQLDHEELEARRALTWALNDLRETL</sequence>
<dbReference type="EMBL" id="WWBZ02000040">
    <property type="protein sequence ID" value="KAF4305440.1"/>
    <property type="molecule type" value="Genomic_DNA"/>
</dbReference>
<dbReference type="InterPro" id="IPR002575">
    <property type="entry name" value="Aminoglycoside_PTrfase"/>
</dbReference>
<name>A0A8H4N1G8_9PEZI</name>
<dbReference type="PANTHER" id="PTHR21310">
    <property type="entry name" value="AMINOGLYCOSIDE PHOSPHOTRANSFERASE-RELATED-RELATED"/>
    <property type="match status" value="1"/>
</dbReference>
<keyword evidence="3" id="KW-1185">Reference proteome</keyword>